<sequence>MRAALWTGVLVVLPGIWFVLQGEALRWFSEGEPPRLLRPLVARLRPHAERLEQARRRLLRRPEPQPLPPVLITLELRRLAEEVRRVEASDAPHRAARMRAVLAAYDQVLLELCERLELPTDVGMPPLHSGERLTLEAEVVAAGHDL</sequence>
<proteinExistence type="predicted"/>
<keyword evidence="2" id="KW-1185">Reference proteome</keyword>
<evidence type="ECO:0000313" key="1">
    <source>
        <dbReference type="EMBL" id="GAA4400500.1"/>
    </source>
</evidence>
<accession>A0ABP8K6G0</accession>
<dbReference type="EMBL" id="BAABGM010000004">
    <property type="protein sequence ID" value="GAA4400500.1"/>
    <property type="molecule type" value="Genomic_DNA"/>
</dbReference>
<gene>
    <name evidence="1" type="ORF">GCM10023168_09320</name>
</gene>
<reference evidence="2" key="1">
    <citation type="journal article" date="2019" name="Int. J. Syst. Evol. Microbiol.">
        <title>The Global Catalogue of Microorganisms (GCM) 10K type strain sequencing project: providing services to taxonomists for standard genome sequencing and annotation.</title>
        <authorList>
            <consortium name="The Broad Institute Genomics Platform"/>
            <consortium name="The Broad Institute Genome Sequencing Center for Infectious Disease"/>
            <person name="Wu L."/>
            <person name="Ma J."/>
        </authorList>
    </citation>
    <scope>NUCLEOTIDE SEQUENCE [LARGE SCALE GENOMIC DNA]</scope>
    <source>
        <strain evidence="2">JCM 17809</strain>
    </source>
</reference>
<dbReference type="Proteomes" id="UP001500945">
    <property type="component" value="Unassembled WGS sequence"/>
</dbReference>
<comment type="caution">
    <text evidence="1">The sequence shown here is derived from an EMBL/GenBank/DDBJ whole genome shotgun (WGS) entry which is preliminary data.</text>
</comment>
<protein>
    <submittedName>
        <fullName evidence="1">Uncharacterized protein</fullName>
    </submittedName>
</protein>
<dbReference type="RefSeq" id="WP_345202849.1">
    <property type="nucleotide sequence ID" value="NZ_BAABGM010000004.1"/>
</dbReference>
<evidence type="ECO:0000313" key="2">
    <source>
        <dbReference type="Proteomes" id="UP001500945"/>
    </source>
</evidence>
<organism evidence="1 2">
    <name type="scientific">Fodinibacter luteus</name>
    <dbReference type="NCBI Taxonomy" id="552064"/>
    <lineage>
        <taxon>Bacteria</taxon>
        <taxon>Bacillati</taxon>
        <taxon>Actinomycetota</taxon>
        <taxon>Actinomycetes</taxon>
        <taxon>Micrococcales</taxon>
        <taxon>Intrasporangiaceae</taxon>
        <taxon>Fodinibacter (ex Wang et al. 2009)</taxon>
    </lineage>
</organism>
<name>A0ABP8K6G0_9MICO</name>